<evidence type="ECO:0000256" key="6">
    <source>
        <dbReference type="ARBA" id="ARBA00022970"/>
    </source>
</evidence>
<dbReference type="RefSeq" id="WP_374835831.1">
    <property type="nucleotide sequence ID" value="NZ_JBHEEW010000002.1"/>
</dbReference>
<evidence type="ECO:0000313" key="11">
    <source>
        <dbReference type="Proteomes" id="UP001597173"/>
    </source>
</evidence>
<dbReference type="PANTHER" id="PTHR30588:SF0">
    <property type="entry name" value="BRANCHED-CHAIN AMINO ACID PERMEASE BRNQ"/>
    <property type="match status" value="1"/>
</dbReference>
<sequence>MDSNRRPFRDSLIIGFAMFAVFFGAGNLIFPPQIGFAAGDQWVAALVGLSLTGMLLPVLGVIAVGMGGGFERLSRPIAPWFGTLLIFTTMIAIAWLITIPRTASVAFETGIMTLAPWLDPQIGIAVFVPLYFLASLYFAIDQNQVIDKVGRILTPALLILLVAIVVWAVVDPLDAPVTTVETAPFYLGFTTGYQTGDVFTGLLFGVIFLEAIRNRGYSEGNGFMGVLLGISAVTFVGLFVVYGGLEYLGATGSGLYQGGISPAELLARLVSDLAGRTGAIALAVAVLLACLTTAVGATAVMAEYMTKWSKGRISYKTAVIITTVVAGAQSFGGVSYIIAIAGPIFMLFYPVGICIVILGLFSRWISNDGVWKGTALMAVLIGAYDCANILSGMLGFTMPAGLVRAYQFIPLASTGFAWVVPSILGGVIGGIAWRAIGRPSTGNQPEQLKTAA</sequence>
<feature type="transmembrane region" description="Helical" evidence="9">
    <location>
        <begin position="190"/>
        <end position="211"/>
    </location>
</feature>
<keyword evidence="5 9" id="KW-0812">Transmembrane</keyword>
<feature type="transmembrane region" description="Helical" evidence="9">
    <location>
        <begin position="373"/>
        <end position="396"/>
    </location>
</feature>
<comment type="function">
    <text evidence="9">Component of the transport system for branched-chain amino acids.</text>
</comment>
<comment type="similarity">
    <text evidence="2 9">Belongs to the branched chain amino acid transporter family.</text>
</comment>
<keyword evidence="11" id="KW-1185">Reference proteome</keyword>
<gene>
    <name evidence="10" type="primary">brnQ</name>
    <name evidence="10" type="ORF">ACFQ33_14740</name>
</gene>
<name>A0ABW3YYU8_MYCRA</name>
<protein>
    <recommendedName>
        <fullName evidence="9">Branched-chain amino acid transport system carrier protein</fullName>
    </recommendedName>
</protein>
<dbReference type="Proteomes" id="UP001597173">
    <property type="component" value="Unassembled WGS sequence"/>
</dbReference>
<dbReference type="Pfam" id="PF05525">
    <property type="entry name" value="Branch_AA_trans"/>
    <property type="match status" value="1"/>
</dbReference>
<feature type="transmembrane region" description="Helical" evidence="9">
    <location>
        <begin position="313"/>
        <end position="331"/>
    </location>
</feature>
<dbReference type="EMBL" id="JBHTNF010000009">
    <property type="protein sequence ID" value="MFD1329143.1"/>
    <property type="molecule type" value="Genomic_DNA"/>
</dbReference>
<keyword evidence="6 9" id="KW-0029">Amino-acid transport</keyword>
<keyword evidence="8 9" id="KW-0472">Membrane</keyword>
<keyword evidence="4" id="KW-1003">Cell membrane</keyword>
<dbReference type="NCBIfam" id="TIGR00796">
    <property type="entry name" value="livcs"/>
    <property type="match status" value="1"/>
</dbReference>
<feature type="transmembrane region" description="Helical" evidence="9">
    <location>
        <begin position="279"/>
        <end position="301"/>
    </location>
</feature>
<reference evidence="11" key="1">
    <citation type="journal article" date="2019" name="Int. J. Syst. Evol. Microbiol.">
        <title>The Global Catalogue of Microorganisms (GCM) 10K type strain sequencing project: providing services to taxonomists for standard genome sequencing and annotation.</title>
        <authorList>
            <consortium name="The Broad Institute Genomics Platform"/>
            <consortium name="The Broad Institute Genome Sequencing Center for Infectious Disease"/>
            <person name="Wu L."/>
            <person name="Ma J."/>
        </authorList>
    </citation>
    <scope>NUCLEOTIDE SEQUENCE [LARGE SCALE GENOMIC DNA]</scope>
    <source>
        <strain evidence="11">CCUG 55609</strain>
    </source>
</reference>
<evidence type="ECO:0000313" key="10">
    <source>
        <dbReference type="EMBL" id="MFD1329143.1"/>
    </source>
</evidence>
<feature type="transmembrane region" description="Helical" evidence="9">
    <location>
        <begin position="42"/>
        <end position="65"/>
    </location>
</feature>
<feature type="transmembrane region" description="Helical" evidence="9">
    <location>
        <begin position="152"/>
        <end position="170"/>
    </location>
</feature>
<evidence type="ECO:0000256" key="7">
    <source>
        <dbReference type="ARBA" id="ARBA00022989"/>
    </source>
</evidence>
<accession>A0ABW3YYU8</accession>
<keyword evidence="3 9" id="KW-0813">Transport</keyword>
<feature type="transmembrane region" description="Helical" evidence="9">
    <location>
        <begin position="223"/>
        <end position="245"/>
    </location>
</feature>
<dbReference type="InterPro" id="IPR004685">
    <property type="entry name" value="Brnchd-chn_aa_trnsp_Livcs"/>
</dbReference>
<feature type="transmembrane region" description="Helical" evidence="9">
    <location>
        <begin position="12"/>
        <end position="30"/>
    </location>
</feature>
<evidence type="ECO:0000256" key="2">
    <source>
        <dbReference type="ARBA" id="ARBA00008540"/>
    </source>
</evidence>
<evidence type="ECO:0000256" key="1">
    <source>
        <dbReference type="ARBA" id="ARBA00004651"/>
    </source>
</evidence>
<feature type="transmembrane region" description="Helical" evidence="9">
    <location>
        <begin position="77"/>
        <end position="97"/>
    </location>
</feature>
<feature type="transmembrane region" description="Helical" evidence="9">
    <location>
        <begin position="416"/>
        <end position="436"/>
    </location>
</feature>
<evidence type="ECO:0000256" key="5">
    <source>
        <dbReference type="ARBA" id="ARBA00022692"/>
    </source>
</evidence>
<evidence type="ECO:0000256" key="4">
    <source>
        <dbReference type="ARBA" id="ARBA00022475"/>
    </source>
</evidence>
<keyword evidence="7 9" id="KW-1133">Transmembrane helix</keyword>
<dbReference type="PANTHER" id="PTHR30588">
    <property type="entry name" value="BRANCHED-CHAIN AMINO ACID TRANSPORT SYSTEM 2 CARRIER PROTEIN"/>
    <property type="match status" value="1"/>
</dbReference>
<evidence type="ECO:0000256" key="8">
    <source>
        <dbReference type="ARBA" id="ARBA00023136"/>
    </source>
</evidence>
<evidence type="ECO:0000256" key="9">
    <source>
        <dbReference type="RuleBase" id="RU362122"/>
    </source>
</evidence>
<comment type="subcellular location">
    <subcellularLocation>
        <location evidence="9">Cell inner membrane</location>
        <topology evidence="9">Multi-pass membrane protein</topology>
    </subcellularLocation>
    <subcellularLocation>
        <location evidence="1">Cell membrane</location>
        <topology evidence="1">Multi-pass membrane protein</topology>
    </subcellularLocation>
</comment>
<comment type="caution">
    <text evidence="10">The sequence shown here is derived from an EMBL/GenBank/DDBJ whole genome shotgun (WGS) entry which is preliminary data.</text>
</comment>
<feature type="transmembrane region" description="Helical" evidence="9">
    <location>
        <begin position="337"/>
        <end position="361"/>
    </location>
</feature>
<evidence type="ECO:0000256" key="3">
    <source>
        <dbReference type="ARBA" id="ARBA00022448"/>
    </source>
</evidence>
<feature type="transmembrane region" description="Helical" evidence="9">
    <location>
        <begin position="122"/>
        <end position="140"/>
    </location>
</feature>
<organism evidence="10 11">
    <name type="scientific">Mycoplana ramosa</name>
    <name type="common">Mycoplana bullata</name>
    <dbReference type="NCBI Taxonomy" id="40837"/>
    <lineage>
        <taxon>Bacteria</taxon>
        <taxon>Pseudomonadati</taxon>
        <taxon>Pseudomonadota</taxon>
        <taxon>Alphaproteobacteria</taxon>
        <taxon>Hyphomicrobiales</taxon>
        <taxon>Rhizobiaceae</taxon>
        <taxon>Mycoplana</taxon>
    </lineage>
</organism>
<proteinExistence type="inferred from homology"/>